<organism evidence="1">
    <name type="scientific">marine sediment metagenome</name>
    <dbReference type="NCBI Taxonomy" id="412755"/>
    <lineage>
        <taxon>unclassified sequences</taxon>
        <taxon>metagenomes</taxon>
        <taxon>ecological metagenomes</taxon>
    </lineage>
</organism>
<gene>
    <name evidence="1" type="ORF">S06H3_53916</name>
</gene>
<name>X1R6D2_9ZZZZ</name>
<evidence type="ECO:0000313" key="1">
    <source>
        <dbReference type="EMBL" id="GAI58695.1"/>
    </source>
</evidence>
<proteinExistence type="predicted"/>
<accession>X1R6D2</accession>
<dbReference type="EMBL" id="BARV01034424">
    <property type="protein sequence ID" value="GAI58695.1"/>
    <property type="molecule type" value="Genomic_DNA"/>
</dbReference>
<dbReference type="AlphaFoldDB" id="X1R6D2"/>
<protein>
    <submittedName>
        <fullName evidence="1">Uncharacterized protein</fullName>
    </submittedName>
</protein>
<feature type="non-terminal residue" evidence="1">
    <location>
        <position position="228"/>
    </location>
</feature>
<comment type="caution">
    <text evidence="1">The sequence shown here is derived from an EMBL/GenBank/DDBJ whole genome shotgun (WGS) entry which is preliminary data.</text>
</comment>
<sequence>MRKLKPLIFIPLIVLSFLLLQAQPLGGGPNDTIYDPIQIDEEKLAKLPVERLTSYLQNGLWHVTREVFGDYNTYENFCSQFDMVDSTGTINGKFFIKNFIVNYINSAAPQSQNPWCDYLIELELRKDDDPANSMTLNCLSVYDTISKQYYINNITYIGNIQTNNSGNKQMGDINIPDILESPCVPKSETGFEFIRLQNRENPTSPINPHLILGENPNIEIKEVPEDFF</sequence>
<reference evidence="1" key="1">
    <citation type="journal article" date="2014" name="Front. Microbiol.">
        <title>High frequency of phylogenetically diverse reductive dehalogenase-homologous genes in deep subseafloor sedimentary metagenomes.</title>
        <authorList>
            <person name="Kawai M."/>
            <person name="Futagami T."/>
            <person name="Toyoda A."/>
            <person name="Takaki Y."/>
            <person name="Nishi S."/>
            <person name="Hori S."/>
            <person name="Arai W."/>
            <person name="Tsubouchi T."/>
            <person name="Morono Y."/>
            <person name="Uchiyama I."/>
            <person name="Ito T."/>
            <person name="Fujiyama A."/>
            <person name="Inagaki F."/>
            <person name="Takami H."/>
        </authorList>
    </citation>
    <scope>NUCLEOTIDE SEQUENCE</scope>
    <source>
        <strain evidence="1">Expedition CK06-06</strain>
    </source>
</reference>